<keyword evidence="2" id="KW-1133">Transmembrane helix</keyword>
<evidence type="ECO:0000313" key="3">
    <source>
        <dbReference type="EMBL" id="MBV2135076.1"/>
    </source>
</evidence>
<feature type="compositionally biased region" description="Basic and acidic residues" evidence="1">
    <location>
        <begin position="1"/>
        <end position="15"/>
    </location>
</feature>
<accession>A0ABS6N210</accession>
<sequence>MRDDFSGIRADRDSYFDEDTAPRRSSGKPQREKNLAVQIALGIWMGGVALALTGLAANFLFAGLLTGAIQIGVN</sequence>
<evidence type="ECO:0000256" key="2">
    <source>
        <dbReference type="SAM" id="Phobius"/>
    </source>
</evidence>
<dbReference type="EMBL" id="JAHRGL010000080">
    <property type="protein sequence ID" value="MBV2135076.1"/>
    <property type="molecule type" value="Genomic_DNA"/>
</dbReference>
<proteinExistence type="predicted"/>
<keyword evidence="4" id="KW-1185">Reference proteome</keyword>
<name>A0ABS6N210_9GAMM</name>
<feature type="transmembrane region" description="Helical" evidence="2">
    <location>
        <begin position="35"/>
        <end position="57"/>
    </location>
</feature>
<keyword evidence="2" id="KW-0812">Transmembrane</keyword>
<protein>
    <submittedName>
        <fullName evidence="3">Uncharacterized protein</fullName>
    </submittedName>
</protein>
<dbReference type="RefSeq" id="WP_217683503.1">
    <property type="nucleotide sequence ID" value="NZ_JAHRGL010000080.1"/>
</dbReference>
<feature type="region of interest" description="Disordered" evidence="1">
    <location>
        <begin position="1"/>
        <end position="32"/>
    </location>
</feature>
<gene>
    <name evidence="3" type="ORF">KRX52_20080</name>
</gene>
<comment type="caution">
    <text evidence="3">The sequence shown here is derived from an EMBL/GenBank/DDBJ whole genome shotgun (WGS) entry which is preliminary data.</text>
</comment>
<keyword evidence="2" id="KW-0472">Membrane</keyword>
<evidence type="ECO:0000313" key="4">
    <source>
        <dbReference type="Proteomes" id="UP000813068"/>
    </source>
</evidence>
<reference evidence="3 4" key="1">
    <citation type="submission" date="2021-06" db="EMBL/GenBank/DDBJ databases">
        <title>Differences between aerobic and microaerobic xylene degrading microbial communities.</title>
        <authorList>
            <person name="Banerjee S."/>
            <person name="Tancsics A."/>
        </authorList>
    </citation>
    <scope>NUCLEOTIDE SEQUENCE [LARGE SCALE GENOMIC DNA]</scope>
    <source>
        <strain evidence="3 4">MAP12</strain>
    </source>
</reference>
<evidence type="ECO:0000256" key="1">
    <source>
        <dbReference type="SAM" id="MobiDB-lite"/>
    </source>
</evidence>
<organism evidence="3 4">
    <name type="scientific">Geopseudomonas aromaticivorans</name>
    <dbReference type="NCBI Taxonomy" id="2849492"/>
    <lineage>
        <taxon>Bacteria</taxon>
        <taxon>Pseudomonadati</taxon>
        <taxon>Pseudomonadota</taxon>
        <taxon>Gammaproteobacteria</taxon>
        <taxon>Pseudomonadales</taxon>
        <taxon>Pseudomonadaceae</taxon>
        <taxon>Geopseudomonas</taxon>
    </lineage>
</organism>
<dbReference type="Proteomes" id="UP000813068">
    <property type="component" value="Unassembled WGS sequence"/>
</dbReference>